<evidence type="ECO:0000313" key="2">
    <source>
        <dbReference type="EMBL" id="MCW7532432.1"/>
    </source>
</evidence>
<name>A0AAW5VQX8_9LEPT</name>
<dbReference type="Pfam" id="PF15723">
    <property type="entry name" value="MqsR_toxin"/>
    <property type="match status" value="1"/>
</dbReference>
<dbReference type="GO" id="GO:0044010">
    <property type="term" value="P:single-species biofilm formation"/>
    <property type="evidence" value="ECO:0007669"/>
    <property type="project" value="InterPro"/>
</dbReference>
<dbReference type="InterPro" id="IPR031451">
    <property type="entry name" value="MqsR_toxin"/>
</dbReference>
<dbReference type="EMBL" id="JAMQPL010000099">
    <property type="protein sequence ID" value="MCW7532432.1"/>
    <property type="molecule type" value="Genomic_DNA"/>
</dbReference>
<reference evidence="2 4" key="1">
    <citation type="submission" date="2022-06" db="EMBL/GenBank/DDBJ databases">
        <title>Leptospira isolates from biofilms formed at urban environments.</title>
        <authorList>
            <person name="Ribeiro P.S."/>
            <person name="Sousa T."/>
            <person name="Carvalho N."/>
            <person name="Aburjaile F."/>
            <person name="Neves F."/>
            <person name="Oliveira D."/>
            <person name="Blanco L."/>
            <person name="Lima J."/>
            <person name="Costa F."/>
            <person name="Brenig B."/>
            <person name="Soares S."/>
            <person name="Ramos R."/>
            <person name="Goes-Neto A."/>
            <person name="Matiuzzi M."/>
            <person name="Azevedo V."/>
            <person name="Ristow P."/>
        </authorList>
    </citation>
    <scope>NUCLEOTIDE SEQUENCE</scope>
    <source>
        <strain evidence="1 4">VSF19</strain>
        <strain evidence="2">VSF20</strain>
    </source>
</reference>
<dbReference type="AlphaFoldDB" id="A0AAW5VQX8"/>
<dbReference type="Gene3D" id="3.30.2310.40">
    <property type="match status" value="1"/>
</dbReference>
<sequence length="45" mass="5324">MTSHNNHLLWHDVYKKESNNYKLYIKIQISNSNTLVISFKGDESL</sequence>
<dbReference type="GO" id="GO:0017148">
    <property type="term" value="P:negative regulation of translation"/>
    <property type="evidence" value="ECO:0007669"/>
    <property type="project" value="InterPro"/>
</dbReference>
<accession>A0AAW5VQX8</accession>
<keyword evidence="4" id="KW-1185">Reference proteome</keyword>
<dbReference type="InterPro" id="IPR038493">
    <property type="entry name" value="MqsR_sf"/>
</dbReference>
<dbReference type="Proteomes" id="UP001208912">
    <property type="component" value="Unassembled WGS sequence"/>
</dbReference>
<dbReference type="EMBL" id="JAMQPM010000101">
    <property type="protein sequence ID" value="MCW7528572.1"/>
    <property type="molecule type" value="Genomic_DNA"/>
</dbReference>
<dbReference type="GO" id="GO:0009372">
    <property type="term" value="P:quorum sensing"/>
    <property type="evidence" value="ECO:0007669"/>
    <property type="project" value="InterPro"/>
</dbReference>
<evidence type="ECO:0000313" key="3">
    <source>
        <dbReference type="Proteomes" id="UP001208540"/>
    </source>
</evidence>
<evidence type="ECO:0000313" key="1">
    <source>
        <dbReference type="EMBL" id="MCW7528572.1"/>
    </source>
</evidence>
<protein>
    <submittedName>
        <fullName evidence="2">Type II toxin-antitoxin system MqsR family toxin</fullName>
    </submittedName>
</protein>
<proteinExistence type="predicted"/>
<organism evidence="2 3">
    <name type="scientific">Leptospira soteropolitanensis</name>
    <dbReference type="NCBI Taxonomy" id="2950025"/>
    <lineage>
        <taxon>Bacteria</taxon>
        <taxon>Pseudomonadati</taxon>
        <taxon>Spirochaetota</taxon>
        <taxon>Spirochaetia</taxon>
        <taxon>Leptospirales</taxon>
        <taxon>Leptospiraceae</taxon>
        <taxon>Leptospira</taxon>
    </lineage>
</organism>
<comment type="caution">
    <text evidence="2">The sequence shown here is derived from an EMBL/GenBank/DDBJ whole genome shotgun (WGS) entry which is preliminary data.</text>
</comment>
<evidence type="ECO:0000313" key="4">
    <source>
        <dbReference type="Proteomes" id="UP001208912"/>
    </source>
</evidence>
<gene>
    <name evidence="1" type="ORF">ND861_19605</name>
    <name evidence="2" type="ORF">ND862_19615</name>
</gene>
<dbReference type="Proteomes" id="UP001208540">
    <property type="component" value="Unassembled WGS sequence"/>
</dbReference>